<keyword evidence="3" id="KW-1185">Reference proteome</keyword>
<dbReference type="Pfam" id="PF01909">
    <property type="entry name" value="NTP_transf_2"/>
    <property type="match status" value="1"/>
</dbReference>
<sequence length="262" mass="29822">MHDYHKQALTNLVEELSPDPTFLAIITGGSVAQGIAKETSDVDVYLVVTDEAYEERKKDNRLSYYNNQICDYPGGYIDGKIINLRFLELAAERGSEPTRYSFTGSTAFFSRIPDLDRLLSRIPVYPESNRDKNLTDFFAQLYLYAYYFAGEAEKKNNPYLLSHSASNVVLFASRIILAHNRILFPCHKTLMTAVASAPEKPDQYVERVNELLAHPTHAKCVDLAKMILAFRDSGISFDQAVSLFVENNEWNWLEHPAPLQDR</sequence>
<accession>A0ABV8SH86</accession>
<gene>
    <name evidence="2" type="ORF">ACFO1S_23180</name>
</gene>
<dbReference type="InterPro" id="IPR002934">
    <property type="entry name" value="Polymerase_NTP_transf_dom"/>
</dbReference>
<dbReference type="Proteomes" id="UP001595755">
    <property type="component" value="Unassembled WGS sequence"/>
</dbReference>
<dbReference type="Gene3D" id="3.30.460.10">
    <property type="entry name" value="Beta Polymerase, domain 2"/>
    <property type="match status" value="1"/>
</dbReference>
<evidence type="ECO:0000313" key="2">
    <source>
        <dbReference type="EMBL" id="MFC4306332.1"/>
    </source>
</evidence>
<proteinExistence type="predicted"/>
<evidence type="ECO:0000259" key="1">
    <source>
        <dbReference type="Pfam" id="PF01909"/>
    </source>
</evidence>
<protein>
    <submittedName>
        <fullName evidence="2">Nucleotidyltransferase domain-containing protein</fullName>
    </submittedName>
</protein>
<organism evidence="2 3">
    <name type="scientific">Cohnella boryungensis</name>
    <dbReference type="NCBI Taxonomy" id="768479"/>
    <lineage>
        <taxon>Bacteria</taxon>
        <taxon>Bacillati</taxon>
        <taxon>Bacillota</taxon>
        <taxon>Bacilli</taxon>
        <taxon>Bacillales</taxon>
        <taxon>Paenibacillaceae</taxon>
        <taxon>Cohnella</taxon>
    </lineage>
</organism>
<feature type="domain" description="Polymerase nucleotidyl transferase" evidence="1">
    <location>
        <begin position="23"/>
        <end position="68"/>
    </location>
</feature>
<reference evidence="3" key="1">
    <citation type="journal article" date="2019" name="Int. J. Syst. Evol. Microbiol.">
        <title>The Global Catalogue of Microorganisms (GCM) 10K type strain sequencing project: providing services to taxonomists for standard genome sequencing and annotation.</title>
        <authorList>
            <consortium name="The Broad Institute Genomics Platform"/>
            <consortium name="The Broad Institute Genome Sequencing Center for Infectious Disease"/>
            <person name="Wu L."/>
            <person name="Ma J."/>
        </authorList>
    </citation>
    <scope>NUCLEOTIDE SEQUENCE [LARGE SCALE GENOMIC DNA]</scope>
    <source>
        <strain evidence="3">CGMCC 4.1641</strain>
    </source>
</reference>
<dbReference type="EMBL" id="JBHSED010000058">
    <property type="protein sequence ID" value="MFC4306332.1"/>
    <property type="molecule type" value="Genomic_DNA"/>
</dbReference>
<dbReference type="RefSeq" id="WP_204601599.1">
    <property type="nucleotide sequence ID" value="NZ_JBHSED010000058.1"/>
</dbReference>
<dbReference type="InterPro" id="IPR043519">
    <property type="entry name" value="NT_sf"/>
</dbReference>
<evidence type="ECO:0000313" key="3">
    <source>
        <dbReference type="Proteomes" id="UP001595755"/>
    </source>
</evidence>
<name>A0ABV8SH86_9BACL</name>
<dbReference type="SUPFAM" id="SSF81301">
    <property type="entry name" value="Nucleotidyltransferase"/>
    <property type="match status" value="1"/>
</dbReference>
<comment type="caution">
    <text evidence="2">The sequence shown here is derived from an EMBL/GenBank/DDBJ whole genome shotgun (WGS) entry which is preliminary data.</text>
</comment>